<dbReference type="PANTHER" id="PTHR10502">
    <property type="entry name" value="ANNEXIN"/>
    <property type="match status" value="1"/>
</dbReference>
<dbReference type="InterPro" id="IPR037104">
    <property type="entry name" value="Annexin_sf"/>
</dbReference>
<dbReference type="GO" id="GO:0012506">
    <property type="term" value="C:vesicle membrane"/>
    <property type="evidence" value="ECO:0007669"/>
    <property type="project" value="TreeGrafter"/>
</dbReference>
<dbReference type="SMART" id="SM00335">
    <property type="entry name" value="ANX"/>
    <property type="match status" value="4"/>
</dbReference>
<accession>A0A8T2K391</accession>
<evidence type="ECO:0000313" key="8">
    <source>
        <dbReference type="EMBL" id="KAG8449837.1"/>
    </source>
</evidence>
<dbReference type="SUPFAM" id="SSF47874">
    <property type="entry name" value="Annexin"/>
    <property type="match status" value="1"/>
</dbReference>
<comment type="caution">
    <text evidence="8">The sequence shown here is derived from an EMBL/GenBank/DDBJ whole genome shotgun (WGS) entry which is preliminary data.</text>
</comment>
<dbReference type="PROSITE" id="PS51897">
    <property type="entry name" value="ANNEXIN_2"/>
    <property type="match status" value="4"/>
</dbReference>
<evidence type="ECO:0000256" key="6">
    <source>
        <dbReference type="RuleBase" id="RU003540"/>
    </source>
</evidence>
<evidence type="ECO:0000313" key="9">
    <source>
        <dbReference type="Proteomes" id="UP000812440"/>
    </source>
</evidence>
<gene>
    <name evidence="8" type="ORF">GDO86_016490</name>
</gene>
<dbReference type="Proteomes" id="UP000812440">
    <property type="component" value="Chromosome 8_10"/>
</dbReference>
<protein>
    <recommendedName>
        <fullName evidence="6">Annexin</fullName>
    </recommendedName>
</protein>
<keyword evidence="4 6" id="KW-0041">Annexin</keyword>
<comment type="domain">
    <text evidence="6">A pair of annexin repeats may form one binding site for calcium and phospholipid.</text>
</comment>
<dbReference type="InterPro" id="IPR018252">
    <property type="entry name" value="Annexin_repeat_CS"/>
</dbReference>
<dbReference type="InterPro" id="IPR018502">
    <property type="entry name" value="Annexin_repeat"/>
</dbReference>
<dbReference type="EMBL" id="JAACNH010000003">
    <property type="protein sequence ID" value="KAG8449837.1"/>
    <property type="molecule type" value="Genomic_DNA"/>
</dbReference>
<dbReference type="GO" id="GO:0005886">
    <property type="term" value="C:plasma membrane"/>
    <property type="evidence" value="ECO:0007669"/>
    <property type="project" value="TreeGrafter"/>
</dbReference>
<sequence length="344" mass="38809">MRRTPTRVCRKTPSTAGAKSKEQTGAWGTLGTIRPLKSFDIESALDKIAETLETKGNRQTIIDVVTSLNNDQRQQVIQLYNASTNQDLVVKIQKYLSGDLEKTIVGLLKTPASYDAQELQASMKGLGTDEATLSEILCTRSNEQLKEIQEIYRKEYKADLEKDIISDTSEPCTSLLLGLAMGKREKDAGITDYGLINQDCKLLSELGPKNSPNTEQWIKILTERSPSHLRKVFDQYNWTHSVDIEETIKKQFKGDFQKTAITLVSVMRNMPLYFADKLFNATKGLGTDQKTISRILISRSETDLISIRVEYRKKYGKSLYSSIQSELKGELQSCLLFVCRAEDL</sequence>
<dbReference type="FunFam" id="1.10.220.10:FF:000003">
    <property type="entry name" value="Annexin"/>
    <property type="match status" value="1"/>
</dbReference>
<dbReference type="PROSITE" id="PS00223">
    <property type="entry name" value="ANNEXIN_1"/>
    <property type="match status" value="1"/>
</dbReference>
<name>A0A8T2K391_9PIPI</name>
<dbReference type="AlphaFoldDB" id="A0A8T2K391"/>
<keyword evidence="2 6" id="KW-0677">Repeat</keyword>
<dbReference type="OrthoDB" id="37886at2759"/>
<dbReference type="PANTHER" id="PTHR10502:SF122">
    <property type="entry name" value="ANNEXIN A9"/>
    <property type="match status" value="1"/>
</dbReference>
<evidence type="ECO:0000256" key="7">
    <source>
        <dbReference type="SAM" id="MobiDB-lite"/>
    </source>
</evidence>
<comment type="similarity">
    <text evidence="1 6">Belongs to the annexin family.</text>
</comment>
<dbReference type="GO" id="GO:0001786">
    <property type="term" value="F:phosphatidylserine binding"/>
    <property type="evidence" value="ECO:0007669"/>
    <property type="project" value="TreeGrafter"/>
</dbReference>
<feature type="compositionally biased region" description="Basic residues" evidence="7">
    <location>
        <begin position="1"/>
        <end position="10"/>
    </location>
</feature>
<proteinExistence type="inferred from homology"/>
<dbReference type="GO" id="GO:0005634">
    <property type="term" value="C:nucleus"/>
    <property type="evidence" value="ECO:0007669"/>
    <property type="project" value="TreeGrafter"/>
</dbReference>
<dbReference type="GO" id="GO:0005509">
    <property type="term" value="F:calcium ion binding"/>
    <property type="evidence" value="ECO:0007669"/>
    <property type="project" value="InterPro"/>
</dbReference>
<evidence type="ECO:0000256" key="1">
    <source>
        <dbReference type="ARBA" id="ARBA00007831"/>
    </source>
</evidence>
<evidence type="ECO:0000256" key="3">
    <source>
        <dbReference type="ARBA" id="ARBA00022837"/>
    </source>
</evidence>
<feature type="region of interest" description="Disordered" evidence="7">
    <location>
        <begin position="1"/>
        <end position="23"/>
    </location>
</feature>
<keyword evidence="3 6" id="KW-0106">Calcium</keyword>
<dbReference type="Pfam" id="PF00191">
    <property type="entry name" value="Annexin"/>
    <property type="match status" value="4"/>
</dbReference>
<dbReference type="InterPro" id="IPR001464">
    <property type="entry name" value="Annexin"/>
</dbReference>
<keyword evidence="5 6" id="KW-0111">Calcium/phospholipid-binding</keyword>
<keyword evidence="9" id="KW-1185">Reference proteome</keyword>
<organism evidence="8 9">
    <name type="scientific">Hymenochirus boettgeri</name>
    <name type="common">Congo dwarf clawed frog</name>
    <dbReference type="NCBI Taxonomy" id="247094"/>
    <lineage>
        <taxon>Eukaryota</taxon>
        <taxon>Metazoa</taxon>
        <taxon>Chordata</taxon>
        <taxon>Craniata</taxon>
        <taxon>Vertebrata</taxon>
        <taxon>Euteleostomi</taxon>
        <taxon>Amphibia</taxon>
        <taxon>Batrachia</taxon>
        <taxon>Anura</taxon>
        <taxon>Pipoidea</taxon>
        <taxon>Pipidae</taxon>
        <taxon>Pipinae</taxon>
        <taxon>Hymenochirus</taxon>
    </lineage>
</organism>
<evidence type="ECO:0000256" key="2">
    <source>
        <dbReference type="ARBA" id="ARBA00022737"/>
    </source>
</evidence>
<dbReference type="FunFam" id="1.10.220.10:FF:000022">
    <property type="entry name" value="Annexin A5"/>
    <property type="match status" value="1"/>
</dbReference>
<evidence type="ECO:0000256" key="4">
    <source>
        <dbReference type="ARBA" id="ARBA00023216"/>
    </source>
</evidence>
<reference evidence="8" key="1">
    <citation type="thesis" date="2020" institute="ProQuest LLC" country="789 East Eisenhower Parkway, Ann Arbor, MI, USA">
        <title>Comparative Genomics and Chromosome Evolution.</title>
        <authorList>
            <person name="Mudd A.B."/>
        </authorList>
    </citation>
    <scope>NUCLEOTIDE SEQUENCE</scope>
    <source>
        <strain evidence="8">Female2</strain>
        <tissue evidence="8">Blood</tissue>
    </source>
</reference>
<dbReference type="FunFam" id="1.10.220.10:FF:000002">
    <property type="entry name" value="Annexin"/>
    <property type="match status" value="1"/>
</dbReference>
<dbReference type="GO" id="GO:0005737">
    <property type="term" value="C:cytoplasm"/>
    <property type="evidence" value="ECO:0007669"/>
    <property type="project" value="TreeGrafter"/>
</dbReference>
<dbReference type="Gene3D" id="1.10.220.10">
    <property type="entry name" value="Annexin"/>
    <property type="match status" value="4"/>
</dbReference>
<dbReference type="GO" id="GO:0005544">
    <property type="term" value="F:calcium-dependent phospholipid binding"/>
    <property type="evidence" value="ECO:0007669"/>
    <property type="project" value="UniProtKB-KW"/>
</dbReference>
<evidence type="ECO:0000256" key="5">
    <source>
        <dbReference type="ARBA" id="ARBA00023302"/>
    </source>
</evidence>
<dbReference type="PRINTS" id="PR00196">
    <property type="entry name" value="ANNEXIN"/>
</dbReference>